<comment type="caution">
    <text evidence="1">The sequence shown here is derived from an EMBL/GenBank/DDBJ whole genome shotgun (WGS) entry which is preliminary data.</text>
</comment>
<organism evidence="1 2">
    <name type="scientific">Dipteronia dyeriana</name>
    <dbReference type="NCBI Taxonomy" id="168575"/>
    <lineage>
        <taxon>Eukaryota</taxon>
        <taxon>Viridiplantae</taxon>
        <taxon>Streptophyta</taxon>
        <taxon>Embryophyta</taxon>
        <taxon>Tracheophyta</taxon>
        <taxon>Spermatophyta</taxon>
        <taxon>Magnoliopsida</taxon>
        <taxon>eudicotyledons</taxon>
        <taxon>Gunneridae</taxon>
        <taxon>Pentapetalae</taxon>
        <taxon>rosids</taxon>
        <taxon>malvids</taxon>
        <taxon>Sapindales</taxon>
        <taxon>Sapindaceae</taxon>
        <taxon>Hippocastanoideae</taxon>
        <taxon>Acereae</taxon>
        <taxon>Dipteronia</taxon>
    </lineage>
</organism>
<reference evidence="1" key="1">
    <citation type="journal article" date="2023" name="Plant J.">
        <title>Genome sequences and population genomics provide insights into the demographic history, inbreeding, and mutation load of two 'living fossil' tree species of Dipteronia.</title>
        <authorList>
            <person name="Feng Y."/>
            <person name="Comes H.P."/>
            <person name="Chen J."/>
            <person name="Zhu S."/>
            <person name="Lu R."/>
            <person name="Zhang X."/>
            <person name="Li P."/>
            <person name="Qiu J."/>
            <person name="Olsen K.M."/>
            <person name="Qiu Y."/>
        </authorList>
    </citation>
    <scope>NUCLEOTIDE SEQUENCE</scope>
    <source>
        <strain evidence="1">KIB01</strain>
    </source>
</reference>
<protein>
    <submittedName>
        <fullName evidence="1">Uncharacterized protein</fullName>
    </submittedName>
</protein>
<sequence>MSIIKVCGLKQKLTDIQESIQTVGASQNLLDQEIIAKQDYMHAFHIQDSFWREKCRLKWLVDGDRCSKFFHTYAKVCATKSSINSLLINDVMVDDQDALSTYIVNYFEQLYSFKAFVNQHMDILSHIPHLVTDIDNENLCRIPSSAEIKDTIFSMDPNNALCLDGQLMSSEQSNYFLRPHSIARKTIVESILGFKEGIYPFVYLGVPVFRGSPKGVNF</sequence>
<name>A0AAE0CPH4_9ROSI</name>
<accession>A0AAE0CPH4</accession>
<keyword evidence="2" id="KW-1185">Reference proteome</keyword>
<evidence type="ECO:0000313" key="2">
    <source>
        <dbReference type="Proteomes" id="UP001280121"/>
    </source>
</evidence>
<gene>
    <name evidence="1" type="ORF">Ddye_005162</name>
</gene>
<dbReference type="Proteomes" id="UP001280121">
    <property type="component" value="Unassembled WGS sequence"/>
</dbReference>
<dbReference type="EMBL" id="JANJYI010000002">
    <property type="protein sequence ID" value="KAK2658629.1"/>
    <property type="molecule type" value="Genomic_DNA"/>
</dbReference>
<dbReference type="AlphaFoldDB" id="A0AAE0CPH4"/>
<proteinExistence type="predicted"/>
<evidence type="ECO:0000313" key="1">
    <source>
        <dbReference type="EMBL" id="KAK2658629.1"/>
    </source>
</evidence>